<organism evidence="1 2">
    <name type="scientific">Stachybotrys chlorohalonatus (strain IBT 40285)</name>
    <dbReference type="NCBI Taxonomy" id="1283841"/>
    <lineage>
        <taxon>Eukaryota</taxon>
        <taxon>Fungi</taxon>
        <taxon>Dikarya</taxon>
        <taxon>Ascomycota</taxon>
        <taxon>Pezizomycotina</taxon>
        <taxon>Sordariomycetes</taxon>
        <taxon>Hypocreomycetidae</taxon>
        <taxon>Hypocreales</taxon>
        <taxon>Stachybotryaceae</taxon>
        <taxon>Stachybotrys</taxon>
    </lineage>
</organism>
<accession>A0A084QZF9</accession>
<dbReference type="HOGENOM" id="CLU_3436857_0_0_1"/>
<sequence length="12" mass="1443">MPLRRILTMSPK</sequence>
<proteinExistence type="predicted"/>
<keyword evidence="2" id="KW-1185">Reference proteome</keyword>
<evidence type="ECO:0000313" key="2">
    <source>
        <dbReference type="Proteomes" id="UP000028524"/>
    </source>
</evidence>
<reference evidence="1 2" key="1">
    <citation type="journal article" date="2014" name="BMC Genomics">
        <title>Comparative genome sequencing reveals chemotype-specific gene clusters in the toxigenic black mold Stachybotrys.</title>
        <authorList>
            <person name="Semeiks J."/>
            <person name="Borek D."/>
            <person name="Otwinowski Z."/>
            <person name="Grishin N.V."/>
        </authorList>
    </citation>
    <scope>NUCLEOTIDE SEQUENCE [LARGE SCALE GENOMIC DNA]</scope>
    <source>
        <strain evidence="1 2">IBT 40285</strain>
    </source>
</reference>
<dbReference type="EMBL" id="KL659525">
    <property type="protein sequence ID" value="KFA69344.1"/>
    <property type="molecule type" value="Genomic_DNA"/>
</dbReference>
<dbReference type="InParanoid" id="A0A084QZF9"/>
<gene>
    <name evidence="1" type="ORF">S40285_10870</name>
</gene>
<evidence type="ECO:0000313" key="1">
    <source>
        <dbReference type="EMBL" id="KFA69344.1"/>
    </source>
</evidence>
<protein>
    <submittedName>
        <fullName evidence="1">Uncharacterized protein</fullName>
    </submittedName>
</protein>
<name>A0A084QZF9_STAC4</name>
<dbReference type="Proteomes" id="UP000028524">
    <property type="component" value="Unassembled WGS sequence"/>
</dbReference>